<protein>
    <submittedName>
        <fullName evidence="1">Predicted protein</fullName>
    </submittedName>
</protein>
<dbReference type="EMBL" id="DS547145">
    <property type="protein sequence ID" value="EDR00862.1"/>
    <property type="molecule type" value="Genomic_DNA"/>
</dbReference>
<proteinExistence type="predicted"/>
<sequence length="207" mass="22687">MCSYAVSSLQAGIFTRPCDRNLMIDTFIANATVDDLRSIVRHLLAAGPPGVAPAFANAARSRLRHTNTKALPNSYSLFRRQSHNVKFTAPTELLHDTLANVRSLYGAGMGFRSLAILATIVRATVGLRWEEEGDMADILAVIDVDIGQAIQSSKEEVEGGRLHDFASAREIVHDLRSAINDSLADVQTWGGEFPFDRASASLQYWKL</sequence>
<dbReference type="InParanoid" id="B0DX39"/>
<keyword evidence="2" id="KW-1185">Reference proteome</keyword>
<dbReference type="RefSeq" id="XP_001888456.1">
    <property type="nucleotide sequence ID" value="XM_001888421.1"/>
</dbReference>
<dbReference type="OrthoDB" id="3219836at2759"/>
<dbReference type="GeneID" id="6084163"/>
<organism evidence="2">
    <name type="scientific">Laccaria bicolor (strain S238N-H82 / ATCC MYA-4686)</name>
    <name type="common">Bicoloured deceiver</name>
    <name type="synonym">Laccaria laccata var. bicolor</name>
    <dbReference type="NCBI Taxonomy" id="486041"/>
    <lineage>
        <taxon>Eukaryota</taxon>
        <taxon>Fungi</taxon>
        <taxon>Dikarya</taxon>
        <taxon>Basidiomycota</taxon>
        <taxon>Agaricomycotina</taxon>
        <taxon>Agaricomycetes</taxon>
        <taxon>Agaricomycetidae</taxon>
        <taxon>Agaricales</taxon>
        <taxon>Agaricineae</taxon>
        <taxon>Hydnangiaceae</taxon>
        <taxon>Laccaria</taxon>
    </lineage>
</organism>
<dbReference type="KEGG" id="lbc:LACBIDRAFT_333792"/>
<dbReference type="AlphaFoldDB" id="B0DX39"/>
<dbReference type="Proteomes" id="UP000001194">
    <property type="component" value="Unassembled WGS sequence"/>
</dbReference>
<gene>
    <name evidence="1" type="ORF">LACBIDRAFT_333792</name>
</gene>
<name>B0DX39_LACBS</name>
<reference evidence="1 2" key="1">
    <citation type="journal article" date="2008" name="Nature">
        <title>The genome of Laccaria bicolor provides insights into mycorrhizal symbiosis.</title>
        <authorList>
            <person name="Martin F."/>
            <person name="Aerts A."/>
            <person name="Ahren D."/>
            <person name="Brun A."/>
            <person name="Danchin E.G.J."/>
            <person name="Duchaussoy F."/>
            <person name="Gibon J."/>
            <person name="Kohler A."/>
            <person name="Lindquist E."/>
            <person name="Pereda V."/>
            <person name="Salamov A."/>
            <person name="Shapiro H.J."/>
            <person name="Wuyts J."/>
            <person name="Blaudez D."/>
            <person name="Buee M."/>
            <person name="Brokstein P."/>
            <person name="Canbaeck B."/>
            <person name="Cohen D."/>
            <person name="Courty P.E."/>
            <person name="Coutinho P.M."/>
            <person name="Delaruelle C."/>
            <person name="Detter J.C."/>
            <person name="Deveau A."/>
            <person name="DiFazio S."/>
            <person name="Duplessis S."/>
            <person name="Fraissinet-Tachet L."/>
            <person name="Lucic E."/>
            <person name="Frey-Klett P."/>
            <person name="Fourrey C."/>
            <person name="Feussner I."/>
            <person name="Gay G."/>
            <person name="Grimwood J."/>
            <person name="Hoegger P.J."/>
            <person name="Jain P."/>
            <person name="Kilaru S."/>
            <person name="Labbe J."/>
            <person name="Lin Y.C."/>
            <person name="Legue V."/>
            <person name="Le Tacon F."/>
            <person name="Marmeisse R."/>
            <person name="Melayah D."/>
            <person name="Montanini B."/>
            <person name="Muratet M."/>
            <person name="Nehls U."/>
            <person name="Niculita-Hirzel H."/>
            <person name="Oudot-Le Secq M.P."/>
            <person name="Peter M."/>
            <person name="Quesneville H."/>
            <person name="Rajashekar B."/>
            <person name="Reich M."/>
            <person name="Rouhier N."/>
            <person name="Schmutz J."/>
            <person name="Yin T."/>
            <person name="Chalot M."/>
            <person name="Henrissat B."/>
            <person name="Kuees U."/>
            <person name="Lucas S."/>
            <person name="Van de Peer Y."/>
            <person name="Podila G.K."/>
            <person name="Polle A."/>
            <person name="Pukkila P.J."/>
            <person name="Richardson P.M."/>
            <person name="Rouze P."/>
            <person name="Sanders I.R."/>
            <person name="Stajich J.E."/>
            <person name="Tunlid A."/>
            <person name="Tuskan G."/>
            <person name="Grigoriev I.V."/>
        </authorList>
    </citation>
    <scope>NUCLEOTIDE SEQUENCE [LARGE SCALE GENOMIC DNA]</scope>
    <source>
        <strain evidence="2">S238N-H82 / ATCC MYA-4686</strain>
    </source>
</reference>
<accession>B0DX39</accession>
<dbReference type="HOGENOM" id="CLU_080473_0_0_1"/>
<evidence type="ECO:0000313" key="1">
    <source>
        <dbReference type="EMBL" id="EDR00862.1"/>
    </source>
</evidence>
<dbReference type="STRING" id="486041.B0DX39"/>
<evidence type="ECO:0000313" key="2">
    <source>
        <dbReference type="Proteomes" id="UP000001194"/>
    </source>
</evidence>